<dbReference type="EMBL" id="JBCEZU010000045">
    <property type="protein sequence ID" value="KAK9535976.1"/>
    <property type="molecule type" value="Genomic_DNA"/>
</dbReference>
<dbReference type="AlphaFoldDB" id="A0AAW1FPA2"/>
<dbReference type="Proteomes" id="UP001488805">
    <property type="component" value="Unassembled WGS sequence"/>
</dbReference>
<evidence type="ECO:0000313" key="1">
    <source>
        <dbReference type="EMBL" id="KAK9535976.1"/>
    </source>
</evidence>
<evidence type="ECO:0008006" key="3">
    <source>
        <dbReference type="Google" id="ProtNLM"/>
    </source>
</evidence>
<gene>
    <name evidence="1" type="ORF">VZT92_005801</name>
</gene>
<evidence type="ECO:0000313" key="2">
    <source>
        <dbReference type="Proteomes" id="UP001488805"/>
    </source>
</evidence>
<sequence length="187" mass="21002">MVCWVAHRTIKHEKFKRAWQRAGGTLVELPELGTFEDVNQGRRPVRCSVIPSSSLTPKKRLVPCDWRQVEFDRWASLGSQGKGIREFEDDKISNCCLSSPVNAGFRPGQYTAALQLRANVYPTQELCSQGRASSSSSLCRYCRGSPETCSHILGVCPQVRQVRIRRHHKVCEVIATEAGEWTERGVG</sequence>
<organism evidence="1 2">
    <name type="scientific">Zoarces viviparus</name>
    <name type="common">Viviparous eelpout</name>
    <name type="synonym">Blennius viviparus</name>
    <dbReference type="NCBI Taxonomy" id="48416"/>
    <lineage>
        <taxon>Eukaryota</taxon>
        <taxon>Metazoa</taxon>
        <taxon>Chordata</taxon>
        <taxon>Craniata</taxon>
        <taxon>Vertebrata</taxon>
        <taxon>Euteleostomi</taxon>
        <taxon>Actinopterygii</taxon>
        <taxon>Neopterygii</taxon>
        <taxon>Teleostei</taxon>
        <taxon>Neoteleostei</taxon>
        <taxon>Acanthomorphata</taxon>
        <taxon>Eupercaria</taxon>
        <taxon>Perciformes</taxon>
        <taxon>Cottioidei</taxon>
        <taxon>Zoarcales</taxon>
        <taxon>Zoarcidae</taxon>
        <taxon>Zoarcinae</taxon>
        <taxon>Zoarces</taxon>
    </lineage>
</organism>
<name>A0AAW1FPA2_ZOAVI</name>
<accession>A0AAW1FPA2</accession>
<protein>
    <recommendedName>
        <fullName evidence="3">Reverse transcriptase</fullName>
    </recommendedName>
</protein>
<comment type="caution">
    <text evidence="1">The sequence shown here is derived from an EMBL/GenBank/DDBJ whole genome shotgun (WGS) entry which is preliminary data.</text>
</comment>
<keyword evidence="2" id="KW-1185">Reference proteome</keyword>
<reference evidence="1 2" key="1">
    <citation type="journal article" date="2024" name="Genome Biol. Evol.">
        <title>Chromosome-level genome assembly of the viviparous eelpout Zoarces viviparus.</title>
        <authorList>
            <person name="Fuhrmann N."/>
            <person name="Brasseur M.V."/>
            <person name="Bakowski C.E."/>
            <person name="Podsiadlowski L."/>
            <person name="Prost S."/>
            <person name="Krehenwinkel H."/>
            <person name="Mayer C."/>
        </authorList>
    </citation>
    <scope>NUCLEOTIDE SEQUENCE [LARGE SCALE GENOMIC DNA]</scope>
    <source>
        <strain evidence="1">NO-MEL_2022_Ind0_liver</strain>
    </source>
</reference>
<proteinExistence type="predicted"/>